<accession>A0A2V0NLU4</accession>
<organism evidence="4 5">
    <name type="scientific">Raphidocelis subcapitata</name>
    <dbReference type="NCBI Taxonomy" id="307507"/>
    <lineage>
        <taxon>Eukaryota</taxon>
        <taxon>Viridiplantae</taxon>
        <taxon>Chlorophyta</taxon>
        <taxon>core chlorophytes</taxon>
        <taxon>Chlorophyceae</taxon>
        <taxon>CS clade</taxon>
        <taxon>Sphaeropleales</taxon>
        <taxon>Selenastraceae</taxon>
        <taxon>Raphidocelis</taxon>
    </lineage>
</organism>
<name>A0A2V0NLU4_9CHLO</name>
<protein>
    <submittedName>
        <fullName evidence="4">Uncharacterized protein</fullName>
    </submittedName>
</protein>
<comment type="subcellular location">
    <subcellularLocation>
        <location evidence="1">Cytoplasm</location>
        <location evidence="1">Cytoskeleton</location>
        <location evidence="1">Cilium axoneme</location>
    </subcellularLocation>
</comment>
<keyword evidence="5" id="KW-1185">Reference proteome</keyword>
<sequence length="304" mass="31997">MHLLAASVQAGSNPAGAAEDAQLGAALDQSVELTLDVLALILHCGHGGLAPDVRSVCRAWRTAYDATVKHLRCDSESDLPFCCPNLRGYSIHPRPPHGVSAAAAQRALHALAEGPSPLTSLGLALIDDLTELPPAVLALGATLTRICIHHCPNFTMLPAVGLAQLAHLEALSLEGCKLLQLPECIASALPRLRELAVPGNLLTELPPLPGSLEHLNLSYNRIKQLDAAALSRLTALTALSAVAAFSHRPHGESSPIVGALARLQAQHLVHGSRLLLNIDSDVGELVHPRARRLAEAAERQGVII</sequence>
<dbReference type="Proteomes" id="UP000247498">
    <property type="component" value="Unassembled WGS sequence"/>
</dbReference>
<dbReference type="PROSITE" id="PS51450">
    <property type="entry name" value="LRR"/>
    <property type="match status" value="1"/>
</dbReference>
<proteinExistence type="predicted"/>
<evidence type="ECO:0000313" key="4">
    <source>
        <dbReference type="EMBL" id="GBF88416.1"/>
    </source>
</evidence>
<dbReference type="AlphaFoldDB" id="A0A2V0NLU4"/>
<dbReference type="SUPFAM" id="SSF52058">
    <property type="entry name" value="L domain-like"/>
    <property type="match status" value="1"/>
</dbReference>
<evidence type="ECO:0000256" key="1">
    <source>
        <dbReference type="ARBA" id="ARBA00004430"/>
    </source>
</evidence>
<dbReference type="InterPro" id="IPR032675">
    <property type="entry name" value="LRR_dom_sf"/>
</dbReference>
<evidence type="ECO:0000256" key="2">
    <source>
        <dbReference type="ARBA" id="ARBA00022614"/>
    </source>
</evidence>
<dbReference type="InterPro" id="IPR050216">
    <property type="entry name" value="LRR_domain-containing"/>
</dbReference>
<gene>
    <name evidence="4" type="ORF">Rsub_01128</name>
</gene>
<dbReference type="PANTHER" id="PTHR48051:SF1">
    <property type="entry name" value="RAS SUPPRESSOR PROTEIN 1"/>
    <property type="match status" value="1"/>
</dbReference>
<evidence type="ECO:0000256" key="3">
    <source>
        <dbReference type="ARBA" id="ARBA00022737"/>
    </source>
</evidence>
<reference evidence="4 5" key="1">
    <citation type="journal article" date="2018" name="Sci. Rep.">
        <title>Raphidocelis subcapitata (=Pseudokirchneriella subcapitata) provides an insight into genome evolution and environmental adaptations in the Sphaeropleales.</title>
        <authorList>
            <person name="Suzuki S."/>
            <person name="Yamaguchi H."/>
            <person name="Nakajima N."/>
            <person name="Kawachi M."/>
        </authorList>
    </citation>
    <scope>NUCLEOTIDE SEQUENCE [LARGE SCALE GENOMIC DNA]</scope>
    <source>
        <strain evidence="4 5">NIES-35</strain>
    </source>
</reference>
<evidence type="ECO:0000313" key="5">
    <source>
        <dbReference type="Proteomes" id="UP000247498"/>
    </source>
</evidence>
<keyword evidence="3" id="KW-0677">Repeat</keyword>
<dbReference type="Gene3D" id="3.80.10.10">
    <property type="entry name" value="Ribonuclease Inhibitor"/>
    <property type="match status" value="1"/>
</dbReference>
<dbReference type="Pfam" id="PF13855">
    <property type="entry name" value="LRR_8"/>
    <property type="match status" value="1"/>
</dbReference>
<comment type="caution">
    <text evidence="4">The sequence shown here is derived from an EMBL/GenBank/DDBJ whole genome shotgun (WGS) entry which is preliminary data.</text>
</comment>
<dbReference type="GO" id="GO:0005930">
    <property type="term" value="C:axoneme"/>
    <property type="evidence" value="ECO:0007669"/>
    <property type="project" value="UniProtKB-SubCell"/>
</dbReference>
<keyword evidence="2" id="KW-0433">Leucine-rich repeat</keyword>
<dbReference type="PANTHER" id="PTHR48051">
    <property type="match status" value="1"/>
</dbReference>
<dbReference type="EMBL" id="BDRX01000005">
    <property type="protein sequence ID" value="GBF88416.1"/>
    <property type="molecule type" value="Genomic_DNA"/>
</dbReference>
<dbReference type="InterPro" id="IPR001611">
    <property type="entry name" value="Leu-rich_rpt"/>
</dbReference>
<dbReference type="InParanoid" id="A0A2V0NLU4"/>